<organism evidence="2 3">
    <name type="scientific">Pseudonaja textilis</name>
    <name type="common">Eastern brown snake</name>
    <dbReference type="NCBI Taxonomy" id="8673"/>
    <lineage>
        <taxon>Eukaryota</taxon>
        <taxon>Metazoa</taxon>
        <taxon>Chordata</taxon>
        <taxon>Craniata</taxon>
        <taxon>Vertebrata</taxon>
        <taxon>Euteleostomi</taxon>
        <taxon>Lepidosauria</taxon>
        <taxon>Squamata</taxon>
        <taxon>Bifurcata</taxon>
        <taxon>Unidentata</taxon>
        <taxon>Episquamata</taxon>
        <taxon>Toxicofera</taxon>
        <taxon>Serpentes</taxon>
        <taxon>Colubroidea</taxon>
        <taxon>Elapidae</taxon>
        <taxon>Hydrophiinae</taxon>
        <taxon>Pseudonaja</taxon>
    </lineage>
</organism>
<dbReference type="GeneTree" id="ENSGT00990000213308"/>
<dbReference type="AlphaFoldDB" id="A0A670XRP5"/>
<feature type="region of interest" description="Disordered" evidence="1">
    <location>
        <begin position="62"/>
        <end position="87"/>
    </location>
</feature>
<evidence type="ECO:0000256" key="1">
    <source>
        <dbReference type="SAM" id="MobiDB-lite"/>
    </source>
</evidence>
<sequence length="115" mass="12257">KKGWVGGQRKADAVAVAADLGQRGCGKCGRPDLCILGKIMGIKSGFTLGNLVFFWMLSSVKGKGAGQRDVTPPPLPKKPEEREREVGRRKKGGVCSLNCDRKCNLLAKAGVQCSD</sequence>
<dbReference type="OMA" id="DRKCNLL"/>
<feature type="compositionally biased region" description="Basic and acidic residues" evidence="1">
    <location>
        <begin position="77"/>
        <end position="86"/>
    </location>
</feature>
<evidence type="ECO:0000313" key="2">
    <source>
        <dbReference type="Ensembl" id="ENSPTXP00000002056.1"/>
    </source>
</evidence>
<dbReference type="Proteomes" id="UP000472273">
    <property type="component" value="Unplaced"/>
</dbReference>
<keyword evidence="3" id="KW-1185">Reference proteome</keyword>
<name>A0A670XRP5_PSETE</name>
<dbReference type="Ensembl" id="ENSPTXT00000002115.1">
    <property type="protein sequence ID" value="ENSPTXP00000002056.1"/>
    <property type="gene ID" value="ENSPTXG00000001637.1"/>
</dbReference>
<proteinExistence type="predicted"/>
<evidence type="ECO:0000313" key="3">
    <source>
        <dbReference type="Proteomes" id="UP000472273"/>
    </source>
</evidence>
<reference evidence="2" key="1">
    <citation type="submission" date="2025-08" db="UniProtKB">
        <authorList>
            <consortium name="Ensembl"/>
        </authorList>
    </citation>
    <scope>IDENTIFICATION</scope>
</reference>
<reference evidence="2" key="2">
    <citation type="submission" date="2025-09" db="UniProtKB">
        <authorList>
            <consortium name="Ensembl"/>
        </authorList>
    </citation>
    <scope>IDENTIFICATION</scope>
</reference>
<protein>
    <submittedName>
        <fullName evidence="2">Uncharacterized protein</fullName>
    </submittedName>
</protein>
<accession>A0A670XRP5</accession>